<feature type="compositionally biased region" description="Basic and acidic residues" evidence="1">
    <location>
        <begin position="14"/>
        <end position="23"/>
    </location>
</feature>
<dbReference type="Proteomes" id="UP001189429">
    <property type="component" value="Unassembled WGS sequence"/>
</dbReference>
<feature type="region of interest" description="Disordered" evidence="1">
    <location>
        <begin position="189"/>
        <end position="246"/>
    </location>
</feature>
<feature type="region of interest" description="Disordered" evidence="1">
    <location>
        <begin position="366"/>
        <end position="426"/>
    </location>
</feature>
<evidence type="ECO:0000256" key="1">
    <source>
        <dbReference type="SAM" id="MobiDB-lite"/>
    </source>
</evidence>
<feature type="compositionally biased region" description="Low complexity" evidence="1">
    <location>
        <begin position="1"/>
        <end position="10"/>
    </location>
</feature>
<dbReference type="InterPro" id="IPR012677">
    <property type="entry name" value="Nucleotide-bd_a/b_plait_sf"/>
</dbReference>
<dbReference type="Gene3D" id="3.30.70.330">
    <property type="match status" value="1"/>
</dbReference>
<gene>
    <name evidence="3" type="ORF">PCOR1329_LOCUS30847</name>
</gene>
<feature type="region of interest" description="Disordered" evidence="1">
    <location>
        <begin position="1"/>
        <end position="84"/>
    </location>
</feature>
<sequence>MAAAAPQQQAGRGLAERRCERTSRRTRTWPLAAGHGPFPEPDEATMCPSRCASKETVTADQELSTASSAATADCSSSSEGGPKHGVGACSFSSVGNTDSEGSDYDSSSGASCVVKNANWADWTDLELRPDVGRGGQVTRGTGVLQQRADKSELQAWTRAICEEPAEAAPPMHARKYAVPNSRCRAAWAPQQSQPLTASPQLLIPNRRVSSSSADARSDGGASPMGDGTNRSAGGRPTKGKAAGIIPQPGKVTTLMVRNLPPTLKQHDFVLELNATGFEDTFDICYIPRDFSSGLCKGYAFVNFKQAADASRFRATWHRTERFGCHEQLVDVSPAHTQGYEANAAKAKCAHVAKVRNPDFRALIISKDQAADPPSPVGSPCSAELGRPTRAPPGPAISLSPAALSTPLGRGATPLPGNSREAPCPEAGDRVVGFARPAPQELLGTRSAFPAPPHLQHHLPQRPLATSPAIVPHLVPAGVSVMVVMLVGSPQHSMFQESPAIQMTSTPNYSSSAAR</sequence>
<feature type="compositionally biased region" description="Low complexity" evidence="1">
    <location>
        <begin position="206"/>
        <end position="221"/>
    </location>
</feature>
<dbReference type="SUPFAM" id="SSF54928">
    <property type="entry name" value="RNA-binding domain, RBD"/>
    <property type="match status" value="1"/>
</dbReference>
<feature type="domain" description="RRM" evidence="2">
    <location>
        <begin position="254"/>
        <end position="318"/>
    </location>
</feature>
<reference evidence="3" key="1">
    <citation type="submission" date="2023-10" db="EMBL/GenBank/DDBJ databases">
        <authorList>
            <person name="Chen Y."/>
            <person name="Shah S."/>
            <person name="Dougan E. K."/>
            <person name="Thang M."/>
            <person name="Chan C."/>
        </authorList>
    </citation>
    <scope>NUCLEOTIDE SEQUENCE [LARGE SCALE GENOMIC DNA]</scope>
</reference>
<feature type="compositionally biased region" description="Polar residues" evidence="1">
    <location>
        <begin position="189"/>
        <end position="199"/>
    </location>
</feature>
<accession>A0ABN9SMP4</accession>
<dbReference type="EMBL" id="CAUYUJ010011991">
    <property type="protein sequence ID" value="CAK0833015.1"/>
    <property type="molecule type" value="Genomic_DNA"/>
</dbReference>
<protein>
    <recommendedName>
        <fullName evidence="2">RRM domain-containing protein</fullName>
    </recommendedName>
</protein>
<evidence type="ECO:0000313" key="4">
    <source>
        <dbReference type="Proteomes" id="UP001189429"/>
    </source>
</evidence>
<organism evidence="3 4">
    <name type="scientific">Prorocentrum cordatum</name>
    <dbReference type="NCBI Taxonomy" id="2364126"/>
    <lineage>
        <taxon>Eukaryota</taxon>
        <taxon>Sar</taxon>
        <taxon>Alveolata</taxon>
        <taxon>Dinophyceae</taxon>
        <taxon>Prorocentrales</taxon>
        <taxon>Prorocentraceae</taxon>
        <taxon>Prorocentrum</taxon>
    </lineage>
</organism>
<evidence type="ECO:0000259" key="2">
    <source>
        <dbReference type="Pfam" id="PF00076"/>
    </source>
</evidence>
<dbReference type="Pfam" id="PF00076">
    <property type="entry name" value="RRM_1"/>
    <property type="match status" value="1"/>
</dbReference>
<keyword evidence="4" id="KW-1185">Reference proteome</keyword>
<dbReference type="InterPro" id="IPR000504">
    <property type="entry name" value="RRM_dom"/>
</dbReference>
<evidence type="ECO:0000313" key="3">
    <source>
        <dbReference type="EMBL" id="CAK0833015.1"/>
    </source>
</evidence>
<feature type="compositionally biased region" description="Low complexity" evidence="1">
    <location>
        <begin position="64"/>
        <end position="78"/>
    </location>
</feature>
<comment type="caution">
    <text evidence="3">The sequence shown here is derived from an EMBL/GenBank/DDBJ whole genome shotgun (WGS) entry which is preliminary data.</text>
</comment>
<dbReference type="InterPro" id="IPR035979">
    <property type="entry name" value="RBD_domain_sf"/>
</dbReference>
<proteinExistence type="predicted"/>
<name>A0ABN9SMP4_9DINO</name>